<sequence>MIGNMDLAVNEINKIIKNIIEKVNSSRGQILDIVDNIRRNQDNLMFELDQVRSEVTKVIDEVDELEKQDRACRRRLAEVSANFLKFTENDIKEAYEEASNIRVKFLTKQNAEKSLRERRDSLERALKDTIMNVKNGENVINQISIAIGCLEGDIFSVLEGADKNSEMFIGIKVLEAQENERKRIARDVHDGPAQHMANVIMKVDICNMVIQRDLQEGLKELADLKESAKVALREVRSIIFDLRPMSLDDLGLSETIYQIVNAISQELDIDVKLDLKPINTEIEHIIQIAVYRIVQEIFNNIRKHSKAKHVEVRLDYGTKYLILIITDDGVGFDVEETLKTVKTQGSSYGLISILDRVNQLQGKIEIRSAEGAGTAYIIKLPINREVIKDEKRDDKNINC</sequence>
<evidence type="ECO:0000256" key="13">
    <source>
        <dbReference type="ARBA" id="ARBA00023014"/>
    </source>
</evidence>
<dbReference type="Pfam" id="PF07730">
    <property type="entry name" value="HisKA_3"/>
    <property type="match status" value="1"/>
</dbReference>
<evidence type="ECO:0000256" key="8">
    <source>
        <dbReference type="ARBA" id="ARBA00022679"/>
    </source>
</evidence>
<evidence type="ECO:0000256" key="16">
    <source>
        <dbReference type="SAM" id="Coils"/>
    </source>
</evidence>
<keyword evidence="6" id="KW-0004">4Fe-4S</keyword>
<name>A0ABU4JXT2_9CLOT</name>
<evidence type="ECO:0000313" key="18">
    <source>
        <dbReference type="EMBL" id="MDW8802921.1"/>
    </source>
</evidence>
<keyword evidence="11" id="KW-0408">Iron</keyword>
<comment type="caution">
    <text evidence="18">The sequence shown here is derived from an EMBL/GenBank/DDBJ whole genome shotgun (WGS) entry which is preliminary data.</text>
</comment>
<dbReference type="EMBL" id="JARUJP010000032">
    <property type="protein sequence ID" value="MDW8802921.1"/>
    <property type="molecule type" value="Genomic_DNA"/>
</dbReference>
<dbReference type="Gene3D" id="1.20.5.1930">
    <property type="match status" value="1"/>
</dbReference>
<dbReference type="InterPro" id="IPR011712">
    <property type="entry name" value="Sig_transdc_His_kin_sub3_dim/P"/>
</dbReference>
<comment type="subcellular location">
    <subcellularLocation>
        <location evidence="3">Cytoplasm</location>
    </subcellularLocation>
</comment>
<feature type="coiled-coil region" evidence="16">
    <location>
        <begin position="34"/>
        <end position="132"/>
    </location>
</feature>
<proteinExistence type="predicted"/>
<comment type="catalytic activity">
    <reaction evidence="1">
        <text>ATP + protein L-histidine = ADP + protein N-phospho-L-histidine.</text>
        <dbReference type="EC" id="2.7.13.3"/>
    </reaction>
</comment>
<evidence type="ECO:0000256" key="12">
    <source>
        <dbReference type="ARBA" id="ARBA00023012"/>
    </source>
</evidence>
<evidence type="ECO:0000256" key="5">
    <source>
        <dbReference type="ARBA" id="ARBA00017322"/>
    </source>
</evidence>
<dbReference type="PROSITE" id="PS50109">
    <property type="entry name" value="HIS_KIN"/>
    <property type="match status" value="1"/>
</dbReference>
<dbReference type="PANTHER" id="PTHR24421:SF55">
    <property type="entry name" value="SENSOR HISTIDINE KINASE YDFH"/>
    <property type="match status" value="1"/>
</dbReference>
<evidence type="ECO:0000256" key="7">
    <source>
        <dbReference type="ARBA" id="ARBA00022490"/>
    </source>
</evidence>
<comment type="cofactor">
    <cofactor evidence="2">
        <name>[4Fe-4S] cluster</name>
        <dbReference type="ChEBI" id="CHEBI:49883"/>
    </cofactor>
</comment>
<accession>A0ABU4JXT2</accession>
<gene>
    <name evidence="18" type="ORF">P8V03_17385</name>
</gene>
<dbReference type="PANTHER" id="PTHR24421">
    <property type="entry name" value="NITRATE/NITRITE SENSOR PROTEIN NARX-RELATED"/>
    <property type="match status" value="1"/>
</dbReference>
<dbReference type="GO" id="GO:0016301">
    <property type="term" value="F:kinase activity"/>
    <property type="evidence" value="ECO:0007669"/>
    <property type="project" value="UniProtKB-KW"/>
</dbReference>
<keyword evidence="12" id="KW-0902">Two-component regulatory system</keyword>
<dbReference type="SUPFAM" id="SSF55874">
    <property type="entry name" value="ATPase domain of HSP90 chaperone/DNA topoisomerase II/histidine kinase"/>
    <property type="match status" value="1"/>
</dbReference>
<dbReference type="Pfam" id="PF02518">
    <property type="entry name" value="HATPase_c"/>
    <property type="match status" value="1"/>
</dbReference>
<protein>
    <recommendedName>
        <fullName evidence="5">Oxygen sensor histidine kinase NreB</fullName>
        <ecNumber evidence="4">2.7.13.3</ecNumber>
    </recommendedName>
    <alternativeName>
        <fullName evidence="15">Nitrogen regulation protein B</fullName>
    </alternativeName>
</protein>
<dbReference type="SMART" id="SM00387">
    <property type="entry name" value="HATPase_c"/>
    <property type="match status" value="1"/>
</dbReference>
<evidence type="ECO:0000256" key="1">
    <source>
        <dbReference type="ARBA" id="ARBA00000085"/>
    </source>
</evidence>
<evidence type="ECO:0000256" key="10">
    <source>
        <dbReference type="ARBA" id="ARBA00022777"/>
    </source>
</evidence>
<evidence type="ECO:0000256" key="3">
    <source>
        <dbReference type="ARBA" id="ARBA00004496"/>
    </source>
</evidence>
<dbReference type="RefSeq" id="WP_318799145.1">
    <property type="nucleotide sequence ID" value="NZ_JARUJP010000032.1"/>
</dbReference>
<dbReference type="InterPro" id="IPR036890">
    <property type="entry name" value="HATPase_C_sf"/>
</dbReference>
<comment type="function">
    <text evidence="14">Member of the two-component regulatory system NreB/NreC involved in the control of dissimilatory nitrate/nitrite reduction in response to oxygen. NreB functions as a direct oxygen sensor histidine kinase which is autophosphorylated, in the absence of oxygen, probably at the conserved histidine residue, and transfers its phosphate group probably to a conserved aspartate residue of NreC. NreB/NreC activates the expression of the nitrate (narGHJI) and nitrite (nir) reductase operons, as well as the putative nitrate transporter gene narT.</text>
</comment>
<keyword evidence="16" id="KW-0175">Coiled coil</keyword>
<dbReference type="EC" id="2.7.13.3" evidence="4"/>
<organism evidence="18 19">
    <name type="scientific">Clostridium tanneri</name>
    <dbReference type="NCBI Taxonomy" id="3037988"/>
    <lineage>
        <taxon>Bacteria</taxon>
        <taxon>Bacillati</taxon>
        <taxon>Bacillota</taxon>
        <taxon>Clostridia</taxon>
        <taxon>Eubacteriales</taxon>
        <taxon>Clostridiaceae</taxon>
        <taxon>Clostridium</taxon>
    </lineage>
</organism>
<feature type="domain" description="Histidine kinase" evidence="17">
    <location>
        <begin position="233"/>
        <end position="384"/>
    </location>
</feature>
<keyword evidence="8" id="KW-0808">Transferase</keyword>
<keyword evidence="10 18" id="KW-0418">Kinase</keyword>
<dbReference type="Pfam" id="PF05384">
    <property type="entry name" value="DegS"/>
    <property type="match status" value="1"/>
</dbReference>
<evidence type="ECO:0000256" key="4">
    <source>
        <dbReference type="ARBA" id="ARBA00012438"/>
    </source>
</evidence>
<keyword evidence="7" id="KW-0963">Cytoplasm</keyword>
<keyword evidence="9" id="KW-0479">Metal-binding</keyword>
<reference evidence="18 19" key="1">
    <citation type="submission" date="2023-04" db="EMBL/GenBank/DDBJ databases">
        <title>Clostridium tannerae sp. nov., isolated from the fecal material of an alpaca.</title>
        <authorList>
            <person name="Miller S."/>
            <person name="Hendry M."/>
            <person name="King J."/>
            <person name="Sankaranarayanan K."/>
            <person name="Lawson P.A."/>
        </authorList>
    </citation>
    <scope>NUCLEOTIDE SEQUENCE [LARGE SCALE GENOMIC DNA]</scope>
    <source>
        <strain evidence="18 19">A1-XYC3</strain>
    </source>
</reference>
<dbReference type="InterPro" id="IPR008595">
    <property type="entry name" value="DegS"/>
</dbReference>
<evidence type="ECO:0000313" key="19">
    <source>
        <dbReference type="Proteomes" id="UP001281656"/>
    </source>
</evidence>
<dbReference type="InterPro" id="IPR050482">
    <property type="entry name" value="Sensor_HK_TwoCompSys"/>
</dbReference>
<dbReference type="InterPro" id="IPR003594">
    <property type="entry name" value="HATPase_dom"/>
</dbReference>
<dbReference type="InterPro" id="IPR005467">
    <property type="entry name" value="His_kinase_dom"/>
</dbReference>
<evidence type="ECO:0000256" key="15">
    <source>
        <dbReference type="ARBA" id="ARBA00030800"/>
    </source>
</evidence>
<evidence type="ECO:0000256" key="6">
    <source>
        <dbReference type="ARBA" id="ARBA00022485"/>
    </source>
</evidence>
<dbReference type="Proteomes" id="UP001281656">
    <property type="component" value="Unassembled WGS sequence"/>
</dbReference>
<dbReference type="InterPro" id="IPR004358">
    <property type="entry name" value="Sig_transdc_His_kin-like_C"/>
</dbReference>
<evidence type="ECO:0000259" key="17">
    <source>
        <dbReference type="PROSITE" id="PS50109"/>
    </source>
</evidence>
<dbReference type="PRINTS" id="PR00344">
    <property type="entry name" value="BCTRLSENSOR"/>
</dbReference>
<dbReference type="Gene3D" id="3.30.565.10">
    <property type="entry name" value="Histidine kinase-like ATPase, C-terminal domain"/>
    <property type="match status" value="1"/>
</dbReference>
<evidence type="ECO:0000256" key="14">
    <source>
        <dbReference type="ARBA" id="ARBA00024827"/>
    </source>
</evidence>
<evidence type="ECO:0000256" key="9">
    <source>
        <dbReference type="ARBA" id="ARBA00022723"/>
    </source>
</evidence>
<evidence type="ECO:0000256" key="11">
    <source>
        <dbReference type="ARBA" id="ARBA00023004"/>
    </source>
</evidence>
<keyword evidence="13" id="KW-0411">Iron-sulfur</keyword>
<dbReference type="CDD" id="cd16917">
    <property type="entry name" value="HATPase_UhpB-NarQ-NarX-like"/>
    <property type="match status" value="1"/>
</dbReference>
<keyword evidence="19" id="KW-1185">Reference proteome</keyword>
<evidence type="ECO:0000256" key="2">
    <source>
        <dbReference type="ARBA" id="ARBA00001966"/>
    </source>
</evidence>